<dbReference type="EMBL" id="CAJA01000507">
    <property type="protein sequence ID" value="CCH75540.1"/>
    <property type="molecule type" value="Genomic_DNA"/>
</dbReference>
<reference evidence="2 3" key="1">
    <citation type="journal article" date="2013" name="ISME J.">
        <title>A metabolic model for members of the genus Tetrasphaera involved in enhanced biological phosphorus removal.</title>
        <authorList>
            <person name="Kristiansen R."/>
            <person name="Nguyen H.T.T."/>
            <person name="Saunders A.M."/>
            <person name="Nielsen J.L."/>
            <person name="Wimmer R."/>
            <person name="Le V.Q."/>
            <person name="McIlroy S.J."/>
            <person name="Petrovski S."/>
            <person name="Seviour R.J."/>
            <person name="Calteau A."/>
            <person name="Nielsen K.L."/>
            <person name="Nielsen P.H."/>
        </authorList>
    </citation>
    <scope>NUCLEOTIDE SEQUENCE [LARGE SCALE GENOMIC DNA]</scope>
    <source>
        <strain evidence="2 3">Ben110</strain>
    </source>
</reference>
<gene>
    <name evidence="2" type="ORF">BN11_80003</name>
</gene>
<protein>
    <submittedName>
        <fullName evidence="2">Uncharacterized protein</fullName>
    </submittedName>
</protein>
<comment type="caution">
    <text evidence="2">The sequence shown here is derived from an EMBL/GenBank/DDBJ whole genome shotgun (WGS) entry which is preliminary data.</text>
</comment>
<feature type="compositionally biased region" description="Basic and acidic residues" evidence="1">
    <location>
        <begin position="421"/>
        <end position="431"/>
    </location>
</feature>
<keyword evidence="3" id="KW-1185">Reference proteome</keyword>
<evidence type="ECO:0000313" key="2">
    <source>
        <dbReference type="EMBL" id="CCH75540.1"/>
    </source>
</evidence>
<sequence>MRRYAAQHDVGVGDGRLGATFGVTQRAGIGTRRLGADLQSAFGGDPGDRATAGTDGDDIDHRDLARVGADRALGRQGWFAVEDDRDVRGRATAVARQHLAEAGPLGDERGPEGTSGRTRQDRRNRLVDNLIRREHSAIGLHDIKRNPTGGSAPRVPPGLRRARPREVVKTVVDVLHVARDIGLDRGIDEGGHRALVLAVLAQHLRGDRDDGLGVLLREDGAHRQLVSVLGIRVQEAHADRGDALVLEPPGDLTGALGVERADLVAVEVEAAADGLDEVGRDDARGLDPEVGVAVAVRHRLSGDLEDELVALGGDEPERLDLAFEQFVRRDRGAVADGGDVLAARAHLLQDLRHPVDESVGRIARGAGGLGGHHLAGDLVQGHHVGECAAGVNSYADAPLRRLSHVPDSIDPGARRALSQPDNERRDPRRTSPVEPSRAPASRLLHVDSARHAAMRRV</sequence>
<accession>W6K2Z7</accession>
<evidence type="ECO:0000256" key="1">
    <source>
        <dbReference type="SAM" id="MobiDB-lite"/>
    </source>
</evidence>
<proteinExistence type="predicted"/>
<feature type="region of interest" description="Disordered" evidence="1">
    <location>
        <begin position="38"/>
        <end position="61"/>
    </location>
</feature>
<feature type="region of interest" description="Disordered" evidence="1">
    <location>
        <begin position="403"/>
        <end position="457"/>
    </location>
</feature>
<organism evidence="2 3">
    <name type="scientific">Nostocoides australiense Ben110</name>
    <dbReference type="NCBI Taxonomy" id="1193182"/>
    <lineage>
        <taxon>Bacteria</taxon>
        <taxon>Bacillati</taxon>
        <taxon>Actinomycetota</taxon>
        <taxon>Actinomycetes</taxon>
        <taxon>Micrococcales</taxon>
        <taxon>Intrasporangiaceae</taxon>
        <taxon>Nostocoides</taxon>
    </lineage>
</organism>
<dbReference type="Proteomes" id="UP000035763">
    <property type="component" value="Unassembled WGS sequence"/>
</dbReference>
<feature type="region of interest" description="Disordered" evidence="1">
    <location>
        <begin position="97"/>
        <end position="124"/>
    </location>
</feature>
<evidence type="ECO:0000313" key="3">
    <source>
        <dbReference type="Proteomes" id="UP000035763"/>
    </source>
</evidence>
<name>W6K2Z7_9MICO</name>
<dbReference type="AlphaFoldDB" id="W6K2Z7"/>